<dbReference type="AlphaFoldDB" id="A0A1I7XS75"/>
<dbReference type="WBParaSite" id="Hba_20593">
    <property type="protein sequence ID" value="Hba_20593"/>
    <property type="gene ID" value="Hba_20593"/>
</dbReference>
<sequence>MFVGSDDCPLDYLPEMQFCAAQGMDHRSCCASTGVSDTGAGEKCLTFCDQRPDLYTPIDFSYAPCFDRFENMKRCFYNEIHQSAERKFIPMMMRHQTTHEYGLRKNMD</sequence>
<name>A0A1I7XS75_HETBA</name>
<evidence type="ECO:0000313" key="3">
    <source>
        <dbReference type="WBParaSite" id="Hba_20593"/>
    </source>
</evidence>
<dbReference type="PANTHER" id="PTHR46705:SF14">
    <property type="entry name" value="DOMAIN OF UNKNOWN FUNCTION DB DOMAIN-CONTAINING PROTEIN"/>
    <property type="match status" value="1"/>
</dbReference>
<feature type="domain" description="Domain of unknown function DB" evidence="1">
    <location>
        <begin position="4"/>
        <end position="76"/>
    </location>
</feature>
<accession>A0A1I7XS75</accession>
<evidence type="ECO:0000259" key="1">
    <source>
        <dbReference type="Pfam" id="PF01682"/>
    </source>
</evidence>
<organism evidence="2 3">
    <name type="scientific">Heterorhabditis bacteriophora</name>
    <name type="common">Entomopathogenic nematode worm</name>
    <dbReference type="NCBI Taxonomy" id="37862"/>
    <lineage>
        <taxon>Eukaryota</taxon>
        <taxon>Metazoa</taxon>
        <taxon>Ecdysozoa</taxon>
        <taxon>Nematoda</taxon>
        <taxon>Chromadorea</taxon>
        <taxon>Rhabditida</taxon>
        <taxon>Rhabditina</taxon>
        <taxon>Rhabditomorpha</taxon>
        <taxon>Strongyloidea</taxon>
        <taxon>Heterorhabditidae</taxon>
        <taxon>Heterorhabditis</taxon>
    </lineage>
</organism>
<keyword evidence="2" id="KW-1185">Reference proteome</keyword>
<dbReference type="Proteomes" id="UP000095283">
    <property type="component" value="Unplaced"/>
</dbReference>
<dbReference type="PANTHER" id="PTHR46705">
    <property type="entry name" value="PROTEIN CBG09805"/>
    <property type="match status" value="1"/>
</dbReference>
<protein>
    <submittedName>
        <fullName evidence="3">DB domain-containing protein</fullName>
    </submittedName>
</protein>
<dbReference type="InterPro" id="IPR002602">
    <property type="entry name" value="DB"/>
</dbReference>
<evidence type="ECO:0000313" key="2">
    <source>
        <dbReference type="Proteomes" id="UP000095283"/>
    </source>
</evidence>
<dbReference type="Pfam" id="PF01682">
    <property type="entry name" value="DB"/>
    <property type="match status" value="1"/>
</dbReference>
<reference evidence="3" key="1">
    <citation type="submission" date="2016-11" db="UniProtKB">
        <authorList>
            <consortium name="WormBaseParasite"/>
        </authorList>
    </citation>
    <scope>IDENTIFICATION</scope>
</reference>
<proteinExistence type="predicted"/>